<organism evidence="1 2">
    <name type="scientific">Oesophagostomum dentatum</name>
    <name type="common">Nodular worm</name>
    <dbReference type="NCBI Taxonomy" id="61180"/>
    <lineage>
        <taxon>Eukaryota</taxon>
        <taxon>Metazoa</taxon>
        <taxon>Ecdysozoa</taxon>
        <taxon>Nematoda</taxon>
        <taxon>Chromadorea</taxon>
        <taxon>Rhabditida</taxon>
        <taxon>Rhabditina</taxon>
        <taxon>Rhabditomorpha</taxon>
        <taxon>Strongyloidea</taxon>
        <taxon>Strongylidae</taxon>
        <taxon>Oesophagostomum</taxon>
    </lineage>
</organism>
<proteinExistence type="predicted"/>
<dbReference type="Proteomes" id="UP000053660">
    <property type="component" value="Unassembled WGS sequence"/>
</dbReference>
<gene>
    <name evidence="1" type="ORF">OESDEN_00453</name>
</gene>
<evidence type="ECO:0000313" key="2">
    <source>
        <dbReference type="Proteomes" id="UP000053660"/>
    </source>
</evidence>
<dbReference type="AlphaFoldDB" id="A0A0B1TVU1"/>
<sequence>MRRCSASAPQTVVRLEVATGTSHDEERKSDLAFTNYFGEVFDFIRSLMSRKMKKQVSSADICEVNTLSSELSA</sequence>
<reference evidence="1 2" key="1">
    <citation type="submission" date="2014-03" db="EMBL/GenBank/DDBJ databases">
        <title>Draft genome of the hookworm Oesophagostomum dentatum.</title>
        <authorList>
            <person name="Mitreva M."/>
        </authorList>
    </citation>
    <scope>NUCLEOTIDE SEQUENCE [LARGE SCALE GENOMIC DNA]</scope>
    <source>
        <strain evidence="1 2">OD-Hann</strain>
    </source>
</reference>
<evidence type="ECO:0000313" key="1">
    <source>
        <dbReference type="EMBL" id="KHJ99550.1"/>
    </source>
</evidence>
<keyword evidence="2" id="KW-1185">Reference proteome</keyword>
<protein>
    <submittedName>
        <fullName evidence="1">Uncharacterized protein</fullName>
    </submittedName>
</protein>
<accession>A0A0B1TVU1</accession>
<name>A0A0B1TVU1_OESDE</name>
<dbReference type="EMBL" id="KN549215">
    <property type="protein sequence ID" value="KHJ99550.1"/>
    <property type="molecule type" value="Genomic_DNA"/>
</dbReference>